<evidence type="ECO:0000313" key="1">
    <source>
        <dbReference type="EMBL" id="ETM98148.1"/>
    </source>
</evidence>
<dbReference type="EMBL" id="KI669742">
    <property type="protein sequence ID" value="ETM98148.1"/>
    <property type="molecule type" value="Genomic_DNA"/>
</dbReference>
<dbReference type="Proteomes" id="UP000018817">
    <property type="component" value="Unassembled WGS sequence"/>
</dbReference>
<dbReference type="RefSeq" id="XP_008916585.1">
    <property type="nucleotide sequence ID" value="XM_008918337.1"/>
</dbReference>
<evidence type="ECO:0000313" key="2">
    <source>
        <dbReference type="Proteomes" id="UP000018817"/>
    </source>
</evidence>
<reference evidence="1 2" key="2">
    <citation type="submission" date="2013-11" db="EMBL/GenBank/DDBJ databases">
        <title>The Genome Sequence of Phytophthora parasitica INRA-310.</title>
        <authorList>
            <consortium name="The Broad Institute Genomics Platform"/>
            <person name="Russ C."/>
            <person name="Tyler B."/>
            <person name="Panabieres F."/>
            <person name="Shan W."/>
            <person name="Tripathy S."/>
            <person name="Grunwald N."/>
            <person name="Machado M."/>
            <person name="Johnson C.S."/>
            <person name="Arredondo F."/>
            <person name="Hong C."/>
            <person name="Coffey M."/>
            <person name="Young S.K."/>
            <person name="Zeng Q."/>
            <person name="Gargeya S."/>
            <person name="Fitzgerald M."/>
            <person name="Abouelleil A."/>
            <person name="Alvarado L."/>
            <person name="Chapman S.B."/>
            <person name="Gainer-Dewar J."/>
            <person name="Goldberg J."/>
            <person name="Griggs A."/>
            <person name="Gujja S."/>
            <person name="Hansen M."/>
            <person name="Howarth C."/>
            <person name="Imamovic A."/>
            <person name="Ireland A."/>
            <person name="Larimer J."/>
            <person name="McCowan C."/>
            <person name="Murphy C."/>
            <person name="Pearson M."/>
            <person name="Poon T.W."/>
            <person name="Priest M."/>
            <person name="Roberts A."/>
            <person name="Saif S."/>
            <person name="Shea T."/>
            <person name="Sykes S."/>
            <person name="Wortman J."/>
            <person name="Nusbaum C."/>
            <person name="Birren B."/>
        </authorList>
    </citation>
    <scope>NUCLEOTIDE SEQUENCE [LARGE SCALE GENOMIC DNA]</scope>
    <source>
        <strain evidence="1 2">INRA-310</strain>
    </source>
</reference>
<protein>
    <submittedName>
        <fullName evidence="1">Uncharacterized protein</fullName>
    </submittedName>
</protein>
<sequence length="109" mass="12908">MPQHWRRRDLVLQQRSCPTLRPFSPLRRAISEHVPDPSLHPSLPVSPRLLDRLQVPLRLVFRVVSPRPDPRLRFCLLWRPAKRLNGPRHLSLPLVFLVIFPDRSDRPPR</sequence>
<organism evidence="1 2">
    <name type="scientific">Phytophthora nicotianae (strain INRA-310)</name>
    <name type="common">Phytophthora parasitica</name>
    <dbReference type="NCBI Taxonomy" id="761204"/>
    <lineage>
        <taxon>Eukaryota</taxon>
        <taxon>Sar</taxon>
        <taxon>Stramenopiles</taxon>
        <taxon>Oomycota</taxon>
        <taxon>Peronosporomycetes</taxon>
        <taxon>Peronosporales</taxon>
        <taxon>Peronosporaceae</taxon>
        <taxon>Phytophthora</taxon>
    </lineage>
</organism>
<proteinExistence type="predicted"/>
<accession>W2PD58</accession>
<reference evidence="2" key="1">
    <citation type="submission" date="2011-12" db="EMBL/GenBank/DDBJ databases">
        <authorList>
            <consortium name="The Broad Institute Genome Sequencing Platform"/>
            <person name="Russ C."/>
            <person name="Tyler B."/>
            <person name="Panabieres F."/>
            <person name="Shan W."/>
            <person name="Tripathy S."/>
            <person name="Grunwald N."/>
            <person name="Machado M."/>
            <person name="Young S.K."/>
            <person name="Zeng Q."/>
            <person name="Gargeya S."/>
            <person name="Fitzgerald M."/>
            <person name="Haas B."/>
            <person name="Abouelleil A."/>
            <person name="Alvarado L."/>
            <person name="Arachchi H.M."/>
            <person name="Berlin A."/>
            <person name="Chapman S.B."/>
            <person name="Gearin G."/>
            <person name="Goldberg J."/>
            <person name="Griggs A."/>
            <person name="Gujja S."/>
            <person name="Hansen M."/>
            <person name="Heiman D."/>
            <person name="Howarth C."/>
            <person name="Larimer J."/>
            <person name="Lui A."/>
            <person name="MacDonald P.J.P."/>
            <person name="McCowen C."/>
            <person name="Montmayeur A."/>
            <person name="Murphy C."/>
            <person name="Neiman D."/>
            <person name="Pearson M."/>
            <person name="Priest M."/>
            <person name="Roberts A."/>
            <person name="Saif S."/>
            <person name="Shea T."/>
            <person name="Sisk P."/>
            <person name="Stolte C."/>
            <person name="Sykes S."/>
            <person name="Wortman J."/>
            <person name="Nusbaum C."/>
            <person name="Birren B."/>
        </authorList>
    </citation>
    <scope>NUCLEOTIDE SEQUENCE [LARGE SCALE GENOMIC DNA]</scope>
    <source>
        <strain evidence="2">INRA-310</strain>
    </source>
</reference>
<dbReference type="GeneID" id="20193320"/>
<dbReference type="VEuPathDB" id="FungiDB:PPTG_24721"/>
<gene>
    <name evidence="1" type="ORF">PPTG_24721</name>
</gene>
<name>W2PD58_PHYN3</name>
<dbReference type="AlphaFoldDB" id="W2PD58"/>